<evidence type="ECO:0000256" key="1">
    <source>
        <dbReference type="SAM" id="Phobius"/>
    </source>
</evidence>
<proteinExistence type="predicted"/>
<keyword evidence="1" id="KW-0812">Transmembrane</keyword>
<feature type="domain" description="DUF4179" evidence="2">
    <location>
        <begin position="41"/>
        <end position="131"/>
    </location>
</feature>
<dbReference type="InterPro" id="IPR025436">
    <property type="entry name" value="DUF4179"/>
</dbReference>
<dbReference type="Proteomes" id="UP000182347">
    <property type="component" value="Unassembled WGS sequence"/>
</dbReference>
<sequence>MDKEHYHKEISEIDVPESEIFHAIDKGITRGRIEKRARRNSKIKLSGTIAAGAATFFLAAGFVFAPVSYALSTVPLLGSVYEKAGLQIGHELMESDLVTQINKTATSNGIDITITSAYYDGNIIGVTFQAKGEKISLENMGGNRGPEAGYSFHLFDGKEQNQWSSTMKELTETEDGYIASMEFYNAEADLPASYSLPLTFTSITGVKGKWNFDIPVEQIPPETIYTDAKSQLAGKGYSLTMQSVVKGEATTTLNYETTLPLEGEKDEIRIHVVDNNGNRLSKFHPNLLTTEADGASVSKEYQELFSDKISEDASSLTIQPEIVKNDTMQVGAMNQPTPFTVESNRFDYAVKVTNMEQNGEQITVDYTIQHTDTSKIRKDIIQNFADFIQLIKSDNVRRDEKGELDRQKMLEHEIRSDQATLLDENSLHFQSIYTLDNPAEFNFKDYSLLVPFATLSANEKPIKMEPIKVNLK</sequence>
<dbReference type="OrthoDB" id="2293641at2"/>
<evidence type="ECO:0000313" key="5">
    <source>
        <dbReference type="Proteomes" id="UP000182347"/>
    </source>
</evidence>
<dbReference type="InterPro" id="IPR040680">
    <property type="entry name" value="DUF5643"/>
</dbReference>
<gene>
    <name evidence="4" type="ORF">SAMN05216244_2632</name>
</gene>
<dbReference type="Pfam" id="PF18705">
    <property type="entry name" value="DUF5643"/>
    <property type="match status" value="1"/>
</dbReference>
<dbReference type="Gene3D" id="2.60.40.1640">
    <property type="entry name" value="Conserved domain protein"/>
    <property type="match status" value="1"/>
</dbReference>
<dbReference type="EMBL" id="FNHF01000003">
    <property type="protein sequence ID" value="SDM48401.1"/>
    <property type="molecule type" value="Genomic_DNA"/>
</dbReference>
<reference evidence="5" key="1">
    <citation type="submission" date="2016-10" db="EMBL/GenBank/DDBJ databases">
        <authorList>
            <person name="Varghese N."/>
            <person name="Submissions S."/>
        </authorList>
    </citation>
    <scope>NUCLEOTIDE SEQUENCE [LARGE SCALE GENOMIC DNA]</scope>
    <source>
        <strain evidence="5">CGMCC 1.6199</strain>
    </source>
</reference>
<dbReference type="AlphaFoldDB" id="A0A1G9TL27"/>
<keyword evidence="5" id="KW-1185">Reference proteome</keyword>
<accession>A0A1G9TL27</accession>
<protein>
    <recommendedName>
        <fullName evidence="6">DUF4179 domain-containing protein</fullName>
    </recommendedName>
</protein>
<dbReference type="RefSeq" id="WP_074599696.1">
    <property type="nucleotide sequence ID" value="NZ_FNHF01000003.1"/>
</dbReference>
<evidence type="ECO:0000259" key="3">
    <source>
        <dbReference type="Pfam" id="PF18705"/>
    </source>
</evidence>
<evidence type="ECO:0000259" key="2">
    <source>
        <dbReference type="Pfam" id="PF13786"/>
    </source>
</evidence>
<evidence type="ECO:0000313" key="4">
    <source>
        <dbReference type="EMBL" id="SDM48401.1"/>
    </source>
</evidence>
<feature type="transmembrane region" description="Helical" evidence="1">
    <location>
        <begin position="45"/>
        <end position="71"/>
    </location>
</feature>
<keyword evidence="1" id="KW-0472">Membrane</keyword>
<organism evidence="4 5">
    <name type="scientific">Sediminibacillus halophilus</name>
    <dbReference type="NCBI Taxonomy" id="482461"/>
    <lineage>
        <taxon>Bacteria</taxon>
        <taxon>Bacillati</taxon>
        <taxon>Bacillota</taxon>
        <taxon>Bacilli</taxon>
        <taxon>Bacillales</taxon>
        <taxon>Bacillaceae</taxon>
        <taxon>Sediminibacillus</taxon>
    </lineage>
</organism>
<dbReference type="STRING" id="482461.SAMN05216244_2632"/>
<keyword evidence="1" id="KW-1133">Transmembrane helix</keyword>
<evidence type="ECO:0008006" key="6">
    <source>
        <dbReference type="Google" id="ProtNLM"/>
    </source>
</evidence>
<name>A0A1G9TL27_9BACI</name>
<dbReference type="Pfam" id="PF13786">
    <property type="entry name" value="DUF4179"/>
    <property type="match status" value="1"/>
</dbReference>
<dbReference type="Gene3D" id="2.60.40.1630">
    <property type="entry name" value="bacillus anthracis domain"/>
    <property type="match status" value="1"/>
</dbReference>
<feature type="domain" description="DUF5643" evidence="3">
    <location>
        <begin position="224"/>
        <end position="335"/>
    </location>
</feature>